<keyword evidence="3 5" id="KW-1133">Transmembrane helix</keyword>
<evidence type="ECO:0000256" key="3">
    <source>
        <dbReference type="ARBA" id="ARBA00022989"/>
    </source>
</evidence>
<dbReference type="InterPro" id="IPR018499">
    <property type="entry name" value="Tetraspanin/Peripherin"/>
</dbReference>
<sequence length="232" mass="24542">MCGCFVVLAQIVVFISNLVIMLLGGLATGAGVLIKVFIDSSLEALQIEDLPDVSDLKVLVIPLIVAGVVIFVFGITGCIGATCKVICCLILNVAGFVILAVMTIYLLVKWIQLLAQTESFINDLLSEYLFNNNAAQNGTFQLIEYTLRCCGVNGTDSYVAAGLPIPPTCCTNNTDAIDIAAITPGITIPPGANITCHSIGCGTVLSDYVLEYGSIFKIALIIIVCLEVSMIQ</sequence>
<evidence type="ECO:0000256" key="5">
    <source>
        <dbReference type="SAM" id="Phobius"/>
    </source>
</evidence>
<accession>A0A921Z724</accession>
<name>A0A921Z724_MANSE</name>
<protein>
    <recommendedName>
        <fullName evidence="8">Tetraspanin</fullName>
    </recommendedName>
</protein>
<dbReference type="PANTHER" id="PTHR19282">
    <property type="entry name" value="TETRASPANIN"/>
    <property type="match status" value="1"/>
</dbReference>
<feature type="transmembrane region" description="Helical" evidence="5">
    <location>
        <begin position="12"/>
        <end position="38"/>
    </location>
</feature>
<keyword evidence="7" id="KW-1185">Reference proteome</keyword>
<keyword evidence="4 5" id="KW-0472">Membrane</keyword>
<comment type="subcellular location">
    <subcellularLocation>
        <location evidence="1">Membrane</location>
        <topology evidence="1">Multi-pass membrane protein</topology>
    </subcellularLocation>
</comment>
<evidence type="ECO:0000313" key="6">
    <source>
        <dbReference type="EMBL" id="KAG6451734.1"/>
    </source>
</evidence>
<organism evidence="6 7">
    <name type="scientific">Manduca sexta</name>
    <name type="common">Tobacco hawkmoth</name>
    <name type="synonym">Tobacco hornworm</name>
    <dbReference type="NCBI Taxonomy" id="7130"/>
    <lineage>
        <taxon>Eukaryota</taxon>
        <taxon>Metazoa</taxon>
        <taxon>Ecdysozoa</taxon>
        <taxon>Arthropoda</taxon>
        <taxon>Hexapoda</taxon>
        <taxon>Insecta</taxon>
        <taxon>Pterygota</taxon>
        <taxon>Neoptera</taxon>
        <taxon>Endopterygota</taxon>
        <taxon>Lepidoptera</taxon>
        <taxon>Glossata</taxon>
        <taxon>Ditrysia</taxon>
        <taxon>Bombycoidea</taxon>
        <taxon>Sphingidae</taxon>
        <taxon>Sphinginae</taxon>
        <taxon>Sphingini</taxon>
        <taxon>Manduca</taxon>
    </lineage>
</organism>
<reference evidence="6" key="1">
    <citation type="journal article" date="2016" name="Insect Biochem. Mol. Biol.">
        <title>Multifaceted biological insights from a draft genome sequence of the tobacco hornworm moth, Manduca sexta.</title>
        <authorList>
            <person name="Kanost M.R."/>
            <person name="Arrese E.L."/>
            <person name="Cao X."/>
            <person name="Chen Y.R."/>
            <person name="Chellapilla S."/>
            <person name="Goldsmith M.R."/>
            <person name="Grosse-Wilde E."/>
            <person name="Heckel D.G."/>
            <person name="Herndon N."/>
            <person name="Jiang H."/>
            <person name="Papanicolaou A."/>
            <person name="Qu J."/>
            <person name="Soulages J.L."/>
            <person name="Vogel H."/>
            <person name="Walters J."/>
            <person name="Waterhouse R.M."/>
            <person name="Ahn S.J."/>
            <person name="Almeida F.C."/>
            <person name="An C."/>
            <person name="Aqrawi P."/>
            <person name="Bretschneider A."/>
            <person name="Bryant W.B."/>
            <person name="Bucks S."/>
            <person name="Chao H."/>
            <person name="Chevignon G."/>
            <person name="Christen J.M."/>
            <person name="Clarke D.F."/>
            <person name="Dittmer N.T."/>
            <person name="Ferguson L.C.F."/>
            <person name="Garavelou S."/>
            <person name="Gordon K.H.J."/>
            <person name="Gunaratna R.T."/>
            <person name="Han Y."/>
            <person name="Hauser F."/>
            <person name="He Y."/>
            <person name="Heidel-Fischer H."/>
            <person name="Hirsh A."/>
            <person name="Hu Y."/>
            <person name="Jiang H."/>
            <person name="Kalra D."/>
            <person name="Klinner C."/>
            <person name="Konig C."/>
            <person name="Kovar C."/>
            <person name="Kroll A.R."/>
            <person name="Kuwar S.S."/>
            <person name="Lee S.L."/>
            <person name="Lehman R."/>
            <person name="Li K."/>
            <person name="Li Z."/>
            <person name="Liang H."/>
            <person name="Lovelace S."/>
            <person name="Lu Z."/>
            <person name="Mansfield J.H."/>
            <person name="McCulloch K.J."/>
            <person name="Mathew T."/>
            <person name="Morton B."/>
            <person name="Muzny D.M."/>
            <person name="Neunemann D."/>
            <person name="Ongeri F."/>
            <person name="Pauchet Y."/>
            <person name="Pu L.L."/>
            <person name="Pyrousis I."/>
            <person name="Rao X.J."/>
            <person name="Redding A."/>
            <person name="Roesel C."/>
            <person name="Sanchez-Gracia A."/>
            <person name="Schaack S."/>
            <person name="Shukla A."/>
            <person name="Tetreau G."/>
            <person name="Wang Y."/>
            <person name="Xiong G.H."/>
            <person name="Traut W."/>
            <person name="Walsh T.K."/>
            <person name="Worley K.C."/>
            <person name="Wu D."/>
            <person name="Wu W."/>
            <person name="Wu Y.Q."/>
            <person name="Zhang X."/>
            <person name="Zou Z."/>
            <person name="Zucker H."/>
            <person name="Briscoe A.D."/>
            <person name="Burmester T."/>
            <person name="Clem R.J."/>
            <person name="Feyereisen R."/>
            <person name="Grimmelikhuijzen C.J.P."/>
            <person name="Hamodrakas S.J."/>
            <person name="Hansson B.S."/>
            <person name="Huguet E."/>
            <person name="Jermiin L.S."/>
            <person name="Lan Q."/>
            <person name="Lehman H.K."/>
            <person name="Lorenzen M."/>
            <person name="Merzendorfer H."/>
            <person name="Michalopoulos I."/>
            <person name="Morton D.B."/>
            <person name="Muthukrishnan S."/>
            <person name="Oakeshott J.G."/>
            <person name="Palmer W."/>
            <person name="Park Y."/>
            <person name="Passarelli A.L."/>
            <person name="Rozas J."/>
            <person name="Schwartz L.M."/>
            <person name="Smith W."/>
            <person name="Southgate A."/>
            <person name="Vilcinskas A."/>
            <person name="Vogt R."/>
            <person name="Wang P."/>
            <person name="Werren J."/>
            <person name="Yu X.Q."/>
            <person name="Zhou J.J."/>
            <person name="Brown S.J."/>
            <person name="Scherer S.E."/>
            <person name="Richards S."/>
            <person name="Blissard G.W."/>
        </authorList>
    </citation>
    <scope>NUCLEOTIDE SEQUENCE</scope>
</reference>
<dbReference type="Pfam" id="PF00335">
    <property type="entry name" value="Tetraspanin"/>
    <property type="match status" value="1"/>
</dbReference>
<keyword evidence="2 5" id="KW-0812">Transmembrane</keyword>
<feature type="transmembrane region" description="Helical" evidence="5">
    <location>
        <begin position="86"/>
        <end position="108"/>
    </location>
</feature>
<dbReference type="PANTHER" id="PTHR19282:SF544">
    <property type="entry name" value="TETRASPANIN"/>
    <property type="match status" value="1"/>
</dbReference>
<dbReference type="AlphaFoldDB" id="A0A921Z724"/>
<evidence type="ECO:0008006" key="8">
    <source>
        <dbReference type="Google" id="ProtNLM"/>
    </source>
</evidence>
<dbReference type="EMBL" id="JH668413">
    <property type="protein sequence ID" value="KAG6451734.1"/>
    <property type="molecule type" value="Genomic_DNA"/>
</dbReference>
<dbReference type="Proteomes" id="UP000791440">
    <property type="component" value="Unassembled WGS sequence"/>
</dbReference>
<dbReference type="CDD" id="cd03127">
    <property type="entry name" value="tetraspanin_LEL"/>
    <property type="match status" value="1"/>
</dbReference>
<feature type="transmembrane region" description="Helical" evidence="5">
    <location>
        <begin position="58"/>
        <end position="79"/>
    </location>
</feature>
<proteinExistence type="predicted"/>
<gene>
    <name evidence="6" type="ORF">O3G_MSEX007305</name>
</gene>
<evidence type="ECO:0000256" key="4">
    <source>
        <dbReference type="ARBA" id="ARBA00023136"/>
    </source>
</evidence>
<reference evidence="6" key="2">
    <citation type="submission" date="2020-12" db="EMBL/GenBank/DDBJ databases">
        <authorList>
            <person name="Kanost M."/>
        </authorList>
    </citation>
    <scope>NUCLEOTIDE SEQUENCE</scope>
</reference>
<evidence type="ECO:0000256" key="1">
    <source>
        <dbReference type="ARBA" id="ARBA00004141"/>
    </source>
</evidence>
<dbReference type="GO" id="GO:0005886">
    <property type="term" value="C:plasma membrane"/>
    <property type="evidence" value="ECO:0007669"/>
    <property type="project" value="TreeGrafter"/>
</dbReference>
<evidence type="ECO:0000256" key="2">
    <source>
        <dbReference type="ARBA" id="ARBA00022692"/>
    </source>
</evidence>
<evidence type="ECO:0000313" key="7">
    <source>
        <dbReference type="Proteomes" id="UP000791440"/>
    </source>
</evidence>
<comment type="caution">
    <text evidence="6">The sequence shown here is derived from an EMBL/GenBank/DDBJ whole genome shotgun (WGS) entry which is preliminary data.</text>
</comment>